<dbReference type="OrthoDB" id="7631574at2"/>
<dbReference type="Gene3D" id="3.40.50.2300">
    <property type="match status" value="1"/>
</dbReference>
<feature type="domain" description="Response regulatory" evidence="3">
    <location>
        <begin position="3"/>
        <end position="124"/>
    </location>
</feature>
<dbReference type="InterPro" id="IPR050595">
    <property type="entry name" value="Bact_response_regulator"/>
</dbReference>
<dbReference type="Pfam" id="PF00072">
    <property type="entry name" value="Response_reg"/>
    <property type="match status" value="1"/>
</dbReference>
<name>A0A364XWY9_9BACT</name>
<accession>A0A364XWY9</accession>
<protein>
    <recommendedName>
        <fullName evidence="3">Response regulatory domain-containing protein</fullName>
    </recommendedName>
</protein>
<keyword evidence="1 2" id="KW-0597">Phosphoprotein</keyword>
<dbReference type="InterPro" id="IPR011006">
    <property type="entry name" value="CheY-like_superfamily"/>
</dbReference>
<dbReference type="PANTHER" id="PTHR44591">
    <property type="entry name" value="STRESS RESPONSE REGULATOR PROTEIN 1"/>
    <property type="match status" value="1"/>
</dbReference>
<dbReference type="SUPFAM" id="SSF52172">
    <property type="entry name" value="CheY-like"/>
    <property type="match status" value="1"/>
</dbReference>
<evidence type="ECO:0000313" key="5">
    <source>
        <dbReference type="Proteomes" id="UP000251889"/>
    </source>
</evidence>
<dbReference type="InterPro" id="IPR001789">
    <property type="entry name" value="Sig_transdc_resp-reg_receiver"/>
</dbReference>
<feature type="modified residue" description="4-aspartylphosphate" evidence="2">
    <location>
        <position position="58"/>
    </location>
</feature>
<dbReference type="EMBL" id="QMFY01000015">
    <property type="protein sequence ID" value="RAV98713.1"/>
    <property type="molecule type" value="Genomic_DNA"/>
</dbReference>
<evidence type="ECO:0000313" key="4">
    <source>
        <dbReference type="EMBL" id="RAV98713.1"/>
    </source>
</evidence>
<dbReference type="RefSeq" id="WP_112749110.1">
    <property type="nucleotide sequence ID" value="NZ_QMFY01000015.1"/>
</dbReference>
<dbReference type="PANTHER" id="PTHR44591:SF3">
    <property type="entry name" value="RESPONSE REGULATORY DOMAIN-CONTAINING PROTEIN"/>
    <property type="match status" value="1"/>
</dbReference>
<evidence type="ECO:0000256" key="1">
    <source>
        <dbReference type="ARBA" id="ARBA00022553"/>
    </source>
</evidence>
<evidence type="ECO:0000256" key="2">
    <source>
        <dbReference type="PROSITE-ProRule" id="PRU00169"/>
    </source>
</evidence>
<sequence>MKKIYLAEDDIDDQEIFREIIDALDHGIQLTIFHNGEELIKALNVLPNDELPDLLLLDQNMPRLKGSETIQQIRSEPRYKPLPVAIYTTYHDANFARLCKEEGIELFQKPDTFDELSKLIHRLVAMYIK</sequence>
<organism evidence="4 5">
    <name type="scientific">Pseudochryseolinea flava</name>
    <dbReference type="NCBI Taxonomy" id="2059302"/>
    <lineage>
        <taxon>Bacteria</taxon>
        <taxon>Pseudomonadati</taxon>
        <taxon>Bacteroidota</taxon>
        <taxon>Cytophagia</taxon>
        <taxon>Cytophagales</taxon>
        <taxon>Fulvivirgaceae</taxon>
        <taxon>Pseudochryseolinea</taxon>
    </lineage>
</organism>
<comment type="caution">
    <text evidence="4">The sequence shown here is derived from an EMBL/GenBank/DDBJ whole genome shotgun (WGS) entry which is preliminary data.</text>
</comment>
<dbReference type="PROSITE" id="PS50110">
    <property type="entry name" value="RESPONSE_REGULATORY"/>
    <property type="match status" value="1"/>
</dbReference>
<dbReference type="Proteomes" id="UP000251889">
    <property type="component" value="Unassembled WGS sequence"/>
</dbReference>
<gene>
    <name evidence="4" type="ORF">DQQ10_22110</name>
</gene>
<dbReference type="AlphaFoldDB" id="A0A364XWY9"/>
<keyword evidence="5" id="KW-1185">Reference proteome</keyword>
<dbReference type="GO" id="GO:0000160">
    <property type="term" value="P:phosphorelay signal transduction system"/>
    <property type="evidence" value="ECO:0007669"/>
    <property type="project" value="InterPro"/>
</dbReference>
<dbReference type="SMART" id="SM00448">
    <property type="entry name" value="REC"/>
    <property type="match status" value="1"/>
</dbReference>
<reference evidence="4 5" key="1">
    <citation type="submission" date="2018-06" db="EMBL/GenBank/DDBJ databases">
        <title>Chryseolinea flavus sp. nov., a member of the phylum Bacteroidetes isolated from soil.</title>
        <authorList>
            <person name="Li Y."/>
            <person name="Wang J."/>
        </authorList>
    </citation>
    <scope>NUCLEOTIDE SEQUENCE [LARGE SCALE GENOMIC DNA]</scope>
    <source>
        <strain evidence="4 5">SDU1-6</strain>
    </source>
</reference>
<evidence type="ECO:0000259" key="3">
    <source>
        <dbReference type="PROSITE" id="PS50110"/>
    </source>
</evidence>
<proteinExistence type="predicted"/>